<evidence type="ECO:0000313" key="11">
    <source>
        <dbReference type="Proteomes" id="UP001597187"/>
    </source>
</evidence>
<dbReference type="SMART" id="SM00091">
    <property type="entry name" value="PAS"/>
    <property type="match status" value="2"/>
</dbReference>
<evidence type="ECO:0000313" key="10">
    <source>
        <dbReference type="EMBL" id="MFD1514031.1"/>
    </source>
</evidence>
<keyword evidence="4" id="KW-0804">Transcription</keyword>
<dbReference type="InterPro" id="IPR007050">
    <property type="entry name" value="HTH_bacterioopsin"/>
</dbReference>
<feature type="domain" description="PAS" evidence="8">
    <location>
        <begin position="283"/>
        <end position="353"/>
    </location>
</feature>
<dbReference type="InterPro" id="IPR029016">
    <property type="entry name" value="GAF-like_dom_sf"/>
</dbReference>
<gene>
    <name evidence="10" type="ORF">ACFSBT_12145</name>
</gene>
<accession>A0ABD6AW73</accession>
<dbReference type="Gene3D" id="3.30.450.40">
    <property type="match status" value="2"/>
</dbReference>
<dbReference type="InterPro" id="IPR036388">
    <property type="entry name" value="WH-like_DNA-bd_sf"/>
</dbReference>
<dbReference type="SUPFAM" id="SSF55781">
    <property type="entry name" value="GAF domain-like"/>
    <property type="match status" value="2"/>
</dbReference>
<dbReference type="Pfam" id="PF00072">
    <property type="entry name" value="Response_reg"/>
    <property type="match status" value="1"/>
</dbReference>
<dbReference type="GO" id="GO:0016301">
    <property type="term" value="F:kinase activity"/>
    <property type="evidence" value="ECO:0007669"/>
    <property type="project" value="UniProtKB-KW"/>
</dbReference>
<feature type="domain" description="PAS" evidence="8">
    <location>
        <begin position="140"/>
        <end position="194"/>
    </location>
</feature>
<dbReference type="PROSITE" id="PS50113">
    <property type="entry name" value="PAC"/>
    <property type="match status" value="1"/>
</dbReference>
<evidence type="ECO:0000256" key="5">
    <source>
        <dbReference type="PROSITE-ProRule" id="PRU00169"/>
    </source>
</evidence>
<dbReference type="Pfam" id="PF04967">
    <property type="entry name" value="HTH_10"/>
    <property type="match status" value="1"/>
</dbReference>
<dbReference type="Pfam" id="PF15915">
    <property type="entry name" value="BAT"/>
    <property type="match status" value="1"/>
</dbReference>
<dbReference type="InterPro" id="IPR035965">
    <property type="entry name" value="PAS-like_dom_sf"/>
</dbReference>
<name>A0ABD6AW73_9EURY</name>
<feature type="domain" description="Response regulatory" evidence="7">
    <location>
        <begin position="11"/>
        <end position="127"/>
    </location>
</feature>
<dbReference type="InterPro" id="IPR003018">
    <property type="entry name" value="GAF"/>
</dbReference>
<evidence type="ECO:0000256" key="1">
    <source>
        <dbReference type="ARBA" id="ARBA00022679"/>
    </source>
</evidence>
<dbReference type="SUPFAM" id="SSF52172">
    <property type="entry name" value="CheY-like"/>
    <property type="match status" value="1"/>
</dbReference>
<sequence>MTFSRRDHASAFLFAGAETERSTTLRQRLRTLDGVLDGHVASTADEALAVVERERPAVVVARADLPDGDGFDVLRRIRDDHPGTRTLLLATNPSASVVERAYDAGVDEVVQDTGPESDHIVERHVARFLRARDATADPTPARQMAALAETAADAVVTVDESGTIRSANSAESELFGYDPVALVGEPVTTLLPDDDGQQTNGRSATDGRALDGDVELLSFEGDTTPPARRVAAGETVDGELRIAVGGETRRLSVASAPLPDDGATRSTVVTFQDVTDRERRERRLRLHDAVMNTVGDGLYALDEDGRFVVVNDAYADLVGTDREALLGRPADEVVGEHATAEAADLQRRILDDDVEEATLETWLATVDGERVPIEARISLFELDDDTTGRAGVVRDVSDRQRREDRLARLNEVGQALTVAETRAEVADVVVEGGREVLGLPLATVEYYDETTGRLASGPRTDELEALVGTDPLFTDEWDLPWQVYAENEARVVADLDGAADVGETPLGSAIVLPLGSHGVFVAGASTAGAFTETEVKVARILAANALASLDRVDRERELRSERARLQEHNESLERINRLNGVIRRLTRKLTQASTREAVETALCEELASVEPYTFAWVGERQAVGDEVVPRASAGRDAGYLDAVTVTADEGPNGHAPTGVALRTHDPAVQNDLHTDPPFEPWRSEALQRGFRSSIAVPLVYRETVYGVLNLYAGEPDVFDEMEVAVLGELGSMVGYALNAIERKKALVSDSAVELTFAVDDPALPSVRFAAETGGEFTFETLVEQSDGSFRVFFAVAGVDPPTVYEFAERSPIVEHVSLLTEHGDTGRYEAVVSDDSFLGDLVSYGAHPTALTADADGGRVTVELPRSGDVQSFIRMFVGTYEGATLLARTEHDRPIRTSAEFEADYRDRLTERQTEVLKTAYFSGFFEWPRVTSGKELAAMLDIAQPTVSRHLRSGERKLFGLVFDDD</sequence>
<dbReference type="InterPro" id="IPR011006">
    <property type="entry name" value="CheY-like_superfamily"/>
</dbReference>
<protein>
    <submittedName>
        <fullName evidence="10">Bacterio-opsin activator domain-containing protein</fullName>
    </submittedName>
</protein>
<dbReference type="PROSITE" id="PS50112">
    <property type="entry name" value="PAS"/>
    <property type="match status" value="2"/>
</dbReference>
<comment type="caution">
    <text evidence="5">Lacks conserved residue(s) required for the propagation of feature annotation.</text>
</comment>
<comment type="caution">
    <text evidence="10">The sequence shown here is derived from an EMBL/GenBank/DDBJ whole genome shotgun (WGS) entry which is preliminary data.</text>
</comment>
<dbReference type="Gene3D" id="1.10.10.10">
    <property type="entry name" value="Winged helix-like DNA-binding domain superfamily/Winged helix DNA-binding domain"/>
    <property type="match status" value="1"/>
</dbReference>
<dbReference type="RefSeq" id="WP_250873986.1">
    <property type="nucleotide sequence ID" value="NZ_JALXFV010000005.1"/>
</dbReference>
<evidence type="ECO:0000256" key="2">
    <source>
        <dbReference type="ARBA" id="ARBA00022777"/>
    </source>
</evidence>
<dbReference type="Gene3D" id="3.40.50.2300">
    <property type="match status" value="1"/>
</dbReference>
<feature type="domain" description="PAC" evidence="9">
    <location>
        <begin position="357"/>
        <end position="408"/>
    </location>
</feature>
<dbReference type="Proteomes" id="UP001597187">
    <property type="component" value="Unassembled WGS sequence"/>
</dbReference>
<dbReference type="InterPro" id="IPR031803">
    <property type="entry name" value="BAT_GAF/HTH-assoc"/>
</dbReference>
<dbReference type="Gene3D" id="3.30.450.20">
    <property type="entry name" value="PAS domain"/>
    <property type="match status" value="2"/>
</dbReference>
<proteinExistence type="predicted"/>
<dbReference type="Pfam" id="PF13185">
    <property type="entry name" value="GAF_2"/>
    <property type="match status" value="2"/>
</dbReference>
<dbReference type="AlphaFoldDB" id="A0ABD6AW73"/>
<dbReference type="InterPro" id="IPR000700">
    <property type="entry name" value="PAS-assoc_C"/>
</dbReference>
<dbReference type="InterPro" id="IPR001789">
    <property type="entry name" value="Sig_transdc_resp-reg_receiver"/>
</dbReference>
<dbReference type="InterPro" id="IPR013656">
    <property type="entry name" value="PAS_4"/>
</dbReference>
<feature type="coiled-coil region" evidence="6">
    <location>
        <begin position="555"/>
        <end position="595"/>
    </location>
</feature>
<evidence type="ECO:0000259" key="7">
    <source>
        <dbReference type="PROSITE" id="PS50110"/>
    </source>
</evidence>
<evidence type="ECO:0000259" key="8">
    <source>
        <dbReference type="PROSITE" id="PS50112"/>
    </source>
</evidence>
<dbReference type="SMART" id="SM00065">
    <property type="entry name" value="GAF"/>
    <property type="match status" value="1"/>
</dbReference>
<dbReference type="InterPro" id="IPR000014">
    <property type="entry name" value="PAS"/>
</dbReference>
<evidence type="ECO:0000256" key="4">
    <source>
        <dbReference type="ARBA" id="ARBA00023163"/>
    </source>
</evidence>
<keyword evidence="2" id="KW-0418">Kinase</keyword>
<evidence type="ECO:0000259" key="9">
    <source>
        <dbReference type="PROSITE" id="PS50113"/>
    </source>
</evidence>
<dbReference type="PANTHER" id="PTHR34236:SF1">
    <property type="entry name" value="DIMETHYL SULFOXIDE REDUCTASE TRANSCRIPTIONAL ACTIVATOR"/>
    <property type="match status" value="1"/>
</dbReference>
<dbReference type="NCBIfam" id="TIGR00229">
    <property type="entry name" value="sensory_box"/>
    <property type="match status" value="2"/>
</dbReference>
<keyword evidence="1" id="KW-0808">Transferase</keyword>
<evidence type="ECO:0000256" key="3">
    <source>
        <dbReference type="ARBA" id="ARBA00023015"/>
    </source>
</evidence>
<dbReference type="CDD" id="cd00130">
    <property type="entry name" value="PAS"/>
    <property type="match status" value="2"/>
</dbReference>
<dbReference type="PROSITE" id="PS50110">
    <property type="entry name" value="RESPONSE_REGULATORY"/>
    <property type="match status" value="1"/>
</dbReference>
<dbReference type="PANTHER" id="PTHR34236">
    <property type="entry name" value="DIMETHYL SULFOXIDE REDUCTASE TRANSCRIPTIONAL ACTIVATOR"/>
    <property type="match status" value="1"/>
</dbReference>
<keyword evidence="11" id="KW-1185">Reference proteome</keyword>
<dbReference type="SUPFAM" id="SSF55785">
    <property type="entry name" value="PYP-like sensor domain (PAS domain)"/>
    <property type="match status" value="2"/>
</dbReference>
<organism evidence="10 11">
    <name type="scientific">Halomarina rubra</name>
    <dbReference type="NCBI Taxonomy" id="2071873"/>
    <lineage>
        <taxon>Archaea</taxon>
        <taxon>Methanobacteriati</taxon>
        <taxon>Methanobacteriota</taxon>
        <taxon>Stenosarchaea group</taxon>
        <taxon>Halobacteria</taxon>
        <taxon>Halobacteriales</taxon>
        <taxon>Natronomonadaceae</taxon>
        <taxon>Halomarina</taxon>
    </lineage>
</organism>
<evidence type="ECO:0000256" key="6">
    <source>
        <dbReference type="SAM" id="Coils"/>
    </source>
</evidence>
<reference evidence="10 11" key="1">
    <citation type="journal article" date="2019" name="Int. J. Syst. Evol. Microbiol.">
        <title>The Global Catalogue of Microorganisms (GCM) 10K type strain sequencing project: providing services to taxonomists for standard genome sequencing and annotation.</title>
        <authorList>
            <consortium name="The Broad Institute Genomics Platform"/>
            <consortium name="The Broad Institute Genome Sequencing Center for Infectious Disease"/>
            <person name="Wu L."/>
            <person name="Ma J."/>
        </authorList>
    </citation>
    <scope>NUCLEOTIDE SEQUENCE [LARGE SCALE GENOMIC DNA]</scope>
    <source>
        <strain evidence="10 11">CGMCC 1.12563</strain>
    </source>
</reference>
<dbReference type="EMBL" id="JBHUDC010000005">
    <property type="protein sequence ID" value="MFD1514031.1"/>
    <property type="molecule type" value="Genomic_DNA"/>
</dbReference>
<keyword evidence="6" id="KW-0175">Coiled coil</keyword>
<dbReference type="Pfam" id="PF08448">
    <property type="entry name" value="PAS_4"/>
    <property type="match status" value="2"/>
</dbReference>
<keyword evidence="3" id="KW-0805">Transcription regulation</keyword>